<gene>
    <name evidence="9 15" type="primary">leuS</name>
    <name evidence="15" type="ORF">BUCICURV3402_286</name>
</gene>
<dbReference type="InterPro" id="IPR013155">
    <property type="entry name" value="M/V/L/I-tRNA-synth_anticd-bd"/>
</dbReference>
<dbReference type="InterPro" id="IPR014729">
    <property type="entry name" value="Rossmann-like_a/b/a_fold"/>
</dbReference>
<dbReference type="SUPFAM" id="SSF52374">
    <property type="entry name" value="Nucleotidylyl transferase"/>
    <property type="match status" value="1"/>
</dbReference>
<dbReference type="InterPro" id="IPR025709">
    <property type="entry name" value="Leu_tRNA-synth_edit"/>
</dbReference>
<dbReference type="FunFam" id="1.10.730.10:FF:000002">
    <property type="entry name" value="Leucine--tRNA ligase"/>
    <property type="match status" value="1"/>
</dbReference>
<dbReference type="AlphaFoldDB" id="A0A451D6Z2"/>
<feature type="binding site" evidence="9">
    <location>
        <position position="614"/>
    </location>
    <ligand>
        <name>ATP</name>
        <dbReference type="ChEBI" id="CHEBI:30616"/>
    </ligand>
</feature>
<dbReference type="InterPro" id="IPR015413">
    <property type="entry name" value="Methionyl/Leucyl_tRNA_Synth"/>
</dbReference>
<dbReference type="CDD" id="cd07958">
    <property type="entry name" value="Anticodon_Ia_Leu_BEm"/>
    <property type="match status" value="1"/>
</dbReference>
<comment type="catalytic activity">
    <reaction evidence="8 9">
        <text>tRNA(Leu) + L-leucine + ATP = L-leucyl-tRNA(Leu) + AMP + diphosphate</text>
        <dbReference type="Rhea" id="RHEA:11688"/>
        <dbReference type="Rhea" id="RHEA-COMP:9613"/>
        <dbReference type="Rhea" id="RHEA-COMP:9622"/>
        <dbReference type="ChEBI" id="CHEBI:30616"/>
        <dbReference type="ChEBI" id="CHEBI:33019"/>
        <dbReference type="ChEBI" id="CHEBI:57427"/>
        <dbReference type="ChEBI" id="CHEBI:78442"/>
        <dbReference type="ChEBI" id="CHEBI:78494"/>
        <dbReference type="ChEBI" id="CHEBI:456215"/>
        <dbReference type="EC" id="6.1.1.4"/>
    </reaction>
</comment>
<name>A0A451D6Z2_9GAMM</name>
<dbReference type="GO" id="GO:0005829">
    <property type="term" value="C:cytosol"/>
    <property type="evidence" value="ECO:0007669"/>
    <property type="project" value="TreeGrafter"/>
</dbReference>
<keyword evidence="4 9" id="KW-0547">Nucleotide-binding</keyword>
<dbReference type="CDD" id="cd00812">
    <property type="entry name" value="LeuRS_core"/>
    <property type="match status" value="1"/>
</dbReference>
<evidence type="ECO:0000256" key="5">
    <source>
        <dbReference type="ARBA" id="ARBA00022840"/>
    </source>
</evidence>
<evidence type="ECO:0000256" key="1">
    <source>
        <dbReference type="ARBA" id="ARBA00005594"/>
    </source>
</evidence>
<evidence type="ECO:0000256" key="3">
    <source>
        <dbReference type="ARBA" id="ARBA00022598"/>
    </source>
</evidence>
<dbReference type="PRINTS" id="PR00985">
    <property type="entry name" value="TRNASYNTHLEU"/>
</dbReference>
<dbReference type="InterPro" id="IPR009008">
    <property type="entry name" value="Val/Leu/Ile-tRNA-synth_edit"/>
</dbReference>
<keyword evidence="5 9" id="KW-0067">ATP-binding</keyword>
<feature type="domain" description="Methionyl/Leucyl tRNA synthetase" evidence="13">
    <location>
        <begin position="42"/>
        <end position="183"/>
    </location>
</feature>
<protein>
    <recommendedName>
        <fullName evidence="9">Leucine--tRNA ligase</fullName>
        <ecNumber evidence="9">6.1.1.4</ecNumber>
    </recommendedName>
    <alternativeName>
        <fullName evidence="9">Leucyl-tRNA synthetase</fullName>
        <shortName evidence="9">LeuRS</shortName>
    </alternativeName>
</protein>
<dbReference type="RefSeq" id="WP_154029327.1">
    <property type="nucleotide sequence ID" value="NZ_LR217710.1"/>
</dbReference>
<dbReference type="InterPro" id="IPR002300">
    <property type="entry name" value="aa-tRNA-synth_Ia"/>
</dbReference>
<evidence type="ECO:0000259" key="13">
    <source>
        <dbReference type="Pfam" id="PF09334"/>
    </source>
</evidence>
<dbReference type="EMBL" id="LR217710">
    <property type="protein sequence ID" value="VFP81567.1"/>
    <property type="molecule type" value="Genomic_DNA"/>
</dbReference>
<dbReference type="Pfam" id="PF13603">
    <property type="entry name" value="tRNA-synt_1_2"/>
    <property type="match status" value="1"/>
</dbReference>
<dbReference type="GO" id="GO:0005524">
    <property type="term" value="F:ATP binding"/>
    <property type="evidence" value="ECO:0007669"/>
    <property type="project" value="UniProtKB-UniRule"/>
</dbReference>
<accession>A0A451D6Z2</accession>
<dbReference type="InterPro" id="IPR001412">
    <property type="entry name" value="aa-tRNA-synth_I_CS"/>
</dbReference>
<keyword evidence="2 9" id="KW-0963">Cytoplasm</keyword>
<keyword evidence="6 9" id="KW-0648">Protein biosynthesis</keyword>
<dbReference type="PANTHER" id="PTHR43740">
    <property type="entry name" value="LEUCYL-TRNA SYNTHETASE"/>
    <property type="match status" value="1"/>
</dbReference>
<proteinExistence type="inferred from homology"/>
<dbReference type="EC" id="6.1.1.4" evidence="9"/>
<dbReference type="Gene3D" id="1.10.730.10">
    <property type="entry name" value="Isoleucyl-tRNA Synthetase, Domain 1"/>
    <property type="match status" value="2"/>
</dbReference>
<dbReference type="PANTHER" id="PTHR43740:SF2">
    <property type="entry name" value="LEUCINE--TRNA LIGASE, MITOCHONDRIAL"/>
    <property type="match status" value="1"/>
</dbReference>
<evidence type="ECO:0000256" key="10">
    <source>
        <dbReference type="RuleBase" id="RU363035"/>
    </source>
</evidence>
<dbReference type="Proteomes" id="UP000294344">
    <property type="component" value="Chromosome"/>
</dbReference>
<dbReference type="SUPFAM" id="SSF47323">
    <property type="entry name" value="Anticodon-binding domain of a subclass of class I aminoacyl-tRNA synthetases"/>
    <property type="match status" value="1"/>
</dbReference>
<organism evidence="15 16">
    <name type="scientific">Buchnera aphidicola</name>
    <name type="common">Cinara curvipes</name>
    <dbReference type="NCBI Taxonomy" id="2518975"/>
    <lineage>
        <taxon>Bacteria</taxon>
        <taxon>Pseudomonadati</taxon>
        <taxon>Pseudomonadota</taxon>
        <taxon>Gammaproteobacteria</taxon>
        <taxon>Enterobacterales</taxon>
        <taxon>Erwiniaceae</taxon>
        <taxon>Buchnera</taxon>
    </lineage>
</organism>
<evidence type="ECO:0000313" key="16">
    <source>
        <dbReference type="Proteomes" id="UP000294344"/>
    </source>
</evidence>
<dbReference type="GO" id="GO:0004823">
    <property type="term" value="F:leucine-tRNA ligase activity"/>
    <property type="evidence" value="ECO:0007669"/>
    <property type="project" value="UniProtKB-UniRule"/>
</dbReference>
<dbReference type="Gene3D" id="3.10.20.590">
    <property type="match status" value="1"/>
</dbReference>
<evidence type="ECO:0000259" key="12">
    <source>
        <dbReference type="Pfam" id="PF08264"/>
    </source>
</evidence>
<dbReference type="InterPro" id="IPR002302">
    <property type="entry name" value="Leu-tRNA-ligase"/>
</dbReference>
<dbReference type="GO" id="GO:0002161">
    <property type="term" value="F:aminoacyl-tRNA deacylase activity"/>
    <property type="evidence" value="ECO:0007669"/>
    <property type="project" value="InterPro"/>
</dbReference>
<dbReference type="InterPro" id="IPR009080">
    <property type="entry name" value="tRNAsynth_Ia_anticodon-bd"/>
</dbReference>
<dbReference type="Gene3D" id="2.20.28.290">
    <property type="match status" value="1"/>
</dbReference>
<keyword evidence="7 9" id="KW-0030">Aminoacyl-tRNA synthetase</keyword>
<dbReference type="NCBIfam" id="TIGR00396">
    <property type="entry name" value="leuS_bact"/>
    <property type="match status" value="1"/>
</dbReference>
<dbReference type="Pfam" id="PF09334">
    <property type="entry name" value="tRNA-synt_1g"/>
    <property type="match status" value="1"/>
</dbReference>
<evidence type="ECO:0000256" key="9">
    <source>
        <dbReference type="HAMAP-Rule" id="MF_00049"/>
    </source>
</evidence>
<evidence type="ECO:0000313" key="15">
    <source>
        <dbReference type="EMBL" id="VFP81567.1"/>
    </source>
</evidence>
<dbReference type="PROSITE" id="PS00178">
    <property type="entry name" value="AA_TRNA_LIGASE_I"/>
    <property type="match status" value="1"/>
</dbReference>
<dbReference type="GO" id="GO:0006429">
    <property type="term" value="P:leucyl-tRNA aminoacylation"/>
    <property type="evidence" value="ECO:0007669"/>
    <property type="project" value="UniProtKB-UniRule"/>
</dbReference>
<feature type="domain" description="Leucyl-tRNA synthetase editing" evidence="14">
    <location>
        <begin position="222"/>
        <end position="393"/>
    </location>
</feature>
<feature type="short sequence motif" description="'HIGH' region" evidence="9">
    <location>
        <begin position="43"/>
        <end position="53"/>
    </location>
</feature>
<dbReference type="HAMAP" id="MF_00049_B">
    <property type="entry name" value="Leu_tRNA_synth_B"/>
    <property type="match status" value="1"/>
</dbReference>
<evidence type="ECO:0000256" key="8">
    <source>
        <dbReference type="ARBA" id="ARBA00047469"/>
    </source>
</evidence>
<sequence length="856" mass="101244">MKSNEYNPKKIELFVQDYWYKKKIFSVKENKDKEKFYCLPMIPYPSGKLHMGHVRNYTISDVIARYQRMLGKNVLHPIGWDAFGLPAEETAIKNKISPKKWTFHNISIMKKQLQSLGFSYDWNREITTCKPEYYKWEQSFFIKLFKKNLVYKKKTLVNWCEFDKTVLANEQAQNGVCWRCGSKIKLKKISQWFIKIKKYANILLKDLKLLDKWPKEVISMQKNWIGKSKGIQIKCKVYNINYFLKIYTTKPETIMGITFFAISIHHPLINIFLKNNVKINQFLRNNPDIINTNFQNENNLIGINTNLFILHPLTQEKIPLWITNYVKHDYASGAIMAVPCNSKIDHLFAKLNNIPIKLIFSNSTNNNKEKYLINSLEFNGLTILQARNAIFNFLISRKIAKSCTYYKIKDWCISRQRYWGAPIPMITNHKNKIVPVEEKKLPVILPNYIYQDNKSTSLLSYKNWLKIKISGKNATRETDTFDTFMESSWYYARYTNPKFKKDILDSKATKYWLPVDQYVGGIEHAVMHLIYFRFFHKLLYDFGYVNSKEPVKQLICQGMVIIDSFYTYNKDGSKKWLSHSKLNITRDIYGKIIKVSKKNCLNKVIYAGKIKMSKSKNNGIDPDKIIKKYGSDTLRLFLMFAAPINTSLEWNSTSIIGMYRFLKKIWNFVHTVNLNKTKNISKKYSYNQEKIKYNLNKTIINVTNDIDKKTSYNTAIAHIIKFLNYIIKMYSKKKIDEKNLKISLEAIIKMLYPFTPHICFILWRKIKNKKNNIDTESWPKPTNKLIIQDTYTLIIQINGKKRNFIKIKNNLSKKEIIELILIKKEIKKYFHNMVIKKTIFIPYKIINFVVLKKNSI</sequence>
<dbReference type="Pfam" id="PF00133">
    <property type="entry name" value="tRNA-synt_1"/>
    <property type="match status" value="2"/>
</dbReference>
<evidence type="ECO:0000259" key="11">
    <source>
        <dbReference type="Pfam" id="PF00133"/>
    </source>
</evidence>
<comment type="similarity">
    <text evidence="1 9 10">Belongs to the class-I aminoacyl-tRNA synthetase family.</text>
</comment>
<evidence type="ECO:0000256" key="6">
    <source>
        <dbReference type="ARBA" id="ARBA00022917"/>
    </source>
</evidence>
<evidence type="ECO:0000256" key="7">
    <source>
        <dbReference type="ARBA" id="ARBA00023146"/>
    </source>
</evidence>
<feature type="domain" description="Methionyl/Valyl/Leucyl/Isoleucyl-tRNA synthetase anticodon-binding" evidence="12">
    <location>
        <begin position="692"/>
        <end position="816"/>
    </location>
</feature>
<dbReference type="Gene3D" id="3.40.50.620">
    <property type="entry name" value="HUPs"/>
    <property type="match status" value="2"/>
</dbReference>
<keyword evidence="3 9" id="KW-0436">Ligase</keyword>
<comment type="subcellular location">
    <subcellularLocation>
        <location evidence="9">Cytoplasm</location>
    </subcellularLocation>
</comment>
<feature type="short sequence motif" description="'KMSKS' region" evidence="9">
    <location>
        <begin position="611"/>
        <end position="615"/>
    </location>
</feature>
<dbReference type="Pfam" id="PF08264">
    <property type="entry name" value="Anticodon_1"/>
    <property type="match status" value="1"/>
</dbReference>
<evidence type="ECO:0000259" key="14">
    <source>
        <dbReference type="Pfam" id="PF13603"/>
    </source>
</evidence>
<evidence type="ECO:0000256" key="2">
    <source>
        <dbReference type="ARBA" id="ARBA00022490"/>
    </source>
</evidence>
<dbReference type="SUPFAM" id="SSF50677">
    <property type="entry name" value="ValRS/IleRS/LeuRS editing domain"/>
    <property type="match status" value="1"/>
</dbReference>
<dbReference type="OrthoDB" id="9810365at2"/>
<reference evidence="15 16" key="1">
    <citation type="submission" date="2019-02" db="EMBL/GenBank/DDBJ databases">
        <authorList>
            <person name="Manzano-Marin A."/>
            <person name="Manzano-Marin A."/>
        </authorList>
    </citation>
    <scope>NUCLEOTIDE SEQUENCE [LARGE SCALE GENOMIC DNA]</scope>
    <source>
        <strain evidence="15 16">BuCicurvipes</strain>
    </source>
</reference>
<evidence type="ECO:0000256" key="4">
    <source>
        <dbReference type="ARBA" id="ARBA00022741"/>
    </source>
</evidence>
<feature type="domain" description="Aminoacyl-tRNA synthetase class Ia" evidence="11">
    <location>
        <begin position="407"/>
        <end position="561"/>
    </location>
</feature>
<feature type="domain" description="Aminoacyl-tRNA synthetase class Ia" evidence="11">
    <location>
        <begin position="611"/>
        <end position="647"/>
    </location>
</feature>